<evidence type="ECO:0000256" key="1">
    <source>
        <dbReference type="ARBA" id="ARBA00004141"/>
    </source>
</evidence>
<dbReference type="PROSITE" id="PS50850">
    <property type="entry name" value="MFS"/>
    <property type="match status" value="1"/>
</dbReference>
<evidence type="ECO:0000256" key="5">
    <source>
        <dbReference type="ARBA" id="ARBA00023136"/>
    </source>
</evidence>
<dbReference type="SUPFAM" id="SSF103473">
    <property type="entry name" value="MFS general substrate transporter"/>
    <property type="match status" value="1"/>
</dbReference>
<dbReference type="Pfam" id="PF07690">
    <property type="entry name" value="MFS_1"/>
    <property type="match status" value="1"/>
</dbReference>
<feature type="transmembrane region" description="Helical" evidence="6">
    <location>
        <begin position="48"/>
        <end position="69"/>
    </location>
</feature>
<dbReference type="OMA" id="AWPMVGS"/>
<dbReference type="InterPro" id="IPR011701">
    <property type="entry name" value="MFS"/>
</dbReference>
<dbReference type="AlphaFoldDB" id="A0A3G3IIJ9"/>
<feature type="transmembrane region" description="Helical" evidence="6">
    <location>
        <begin position="194"/>
        <end position="214"/>
    </location>
</feature>
<organism evidence="8 9">
    <name type="scientific">Methanomethylophilus alvi</name>
    <dbReference type="NCBI Taxonomy" id="1291540"/>
    <lineage>
        <taxon>Archaea</taxon>
        <taxon>Methanobacteriati</taxon>
        <taxon>Thermoplasmatota</taxon>
        <taxon>Thermoplasmata</taxon>
        <taxon>Methanomassiliicoccales</taxon>
        <taxon>Methanomethylophilaceae</taxon>
        <taxon>Methanomethylophilus</taxon>
    </lineage>
</organism>
<feature type="transmembrane region" description="Helical" evidence="6">
    <location>
        <begin position="81"/>
        <end position="107"/>
    </location>
</feature>
<feature type="transmembrane region" description="Helical" evidence="6">
    <location>
        <begin position="226"/>
        <end position="243"/>
    </location>
</feature>
<comment type="subcellular location">
    <subcellularLocation>
        <location evidence="1">Membrane</location>
        <topology evidence="1">Multi-pass membrane protein</topology>
    </subcellularLocation>
</comment>
<dbReference type="Gene3D" id="1.20.1720.10">
    <property type="entry name" value="Multidrug resistance protein D"/>
    <property type="match status" value="1"/>
</dbReference>
<evidence type="ECO:0000313" key="8">
    <source>
        <dbReference type="EMBL" id="AYQ55677.1"/>
    </source>
</evidence>
<evidence type="ECO:0000256" key="2">
    <source>
        <dbReference type="ARBA" id="ARBA00022448"/>
    </source>
</evidence>
<feature type="transmembrane region" description="Helical" evidence="6">
    <location>
        <begin position="113"/>
        <end position="130"/>
    </location>
</feature>
<dbReference type="Proteomes" id="UP000273278">
    <property type="component" value="Chromosome"/>
</dbReference>
<accession>A0A3G3IIJ9</accession>
<evidence type="ECO:0000256" key="4">
    <source>
        <dbReference type="ARBA" id="ARBA00022989"/>
    </source>
</evidence>
<evidence type="ECO:0000313" key="9">
    <source>
        <dbReference type="Proteomes" id="UP000273278"/>
    </source>
</evidence>
<gene>
    <name evidence="8" type="ORF">BKD89_07735</name>
</gene>
<name>A0A3G3IIJ9_9ARCH</name>
<protein>
    <submittedName>
        <fullName evidence="8">MFS transporter</fullName>
    </submittedName>
</protein>
<dbReference type="GO" id="GO:0016020">
    <property type="term" value="C:membrane"/>
    <property type="evidence" value="ECO:0007669"/>
    <property type="project" value="UniProtKB-SubCell"/>
</dbReference>
<evidence type="ECO:0000259" key="7">
    <source>
        <dbReference type="PROSITE" id="PS50850"/>
    </source>
</evidence>
<keyword evidence="2" id="KW-0813">Transport</keyword>
<dbReference type="PANTHER" id="PTHR42718">
    <property type="entry name" value="MAJOR FACILITATOR SUPERFAMILY MULTIDRUG TRANSPORTER MFSC"/>
    <property type="match status" value="1"/>
</dbReference>
<dbReference type="GO" id="GO:0022857">
    <property type="term" value="F:transmembrane transporter activity"/>
    <property type="evidence" value="ECO:0007669"/>
    <property type="project" value="InterPro"/>
</dbReference>
<feature type="transmembrane region" description="Helical" evidence="6">
    <location>
        <begin position="312"/>
        <end position="333"/>
    </location>
</feature>
<keyword evidence="5 6" id="KW-0472">Membrane</keyword>
<feature type="transmembrane region" description="Helical" evidence="6">
    <location>
        <begin position="249"/>
        <end position="266"/>
    </location>
</feature>
<keyword evidence="4 6" id="KW-1133">Transmembrane helix</keyword>
<dbReference type="InterPro" id="IPR036259">
    <property type="entry name" value="MFS_trans_sf"/>
</dbReference>
<evidence type="ECO:0000256" key="6">
    <source>
        <dbReference type="SAM" id="Phobius"/>
    </source>
</evidence>
<reference evidence="8 9" key="1">
    <citation type="submission" date="2016-10" db="EMBL/GenBank/DDBJ databases">
        <title>Complete genome of the TMA-utilizing, human hosted archaeon Methanomethylophilus alvus Gen. nov, sp. nov., strain Mx-05, derived from a pure culture.</title>
        <authorList>
            <person name="Brugere J.-F."/>
            <person name="Ben Hania W."/>
            <person name="Chaudhary P.P."/>
            <person name="Gaci N."/>
            <person name="Borrel G."/>
            <person name="Cao Van Tuat L."/>
            <person name="Fardeau M.-L."/>
            <person name="Harris H.M.B."/>
            <person name="O'Toole P.W."/>
            <person name="Ollivier B."/>
        </authorList>
    </citation>
    <scope>NUCLEOTIDE SEQUENCE [LARGE SCALE GENOMIC DNA]</scope>
    <source>
        <strain evidence="8 9">Mx-05</strain>
    </source>
</reference>
<feature type="domain" description="Major facilitator superfamily (MFS) profile" evidence="7">
    <location>
        <begin position="1"/>
        <end position="339"/>
    </location>
</feature>
<keyword evidence="3 6" id="KW-0812">Transmembrane</keyword>
<proteinExistence type="predicted"/>
<dbReference type="InterPro" id="IPR020846">
    <property type="entry name" value="MFS_dom"/>
</dbReference>
<dbReference type="PANTHER" id="PTHR42718:SF9">
    <property type="entry name" value="MAJOR FACILITATOR SUPERFAMILY MULTIDRUG TRANSPORTER MFSC"/>
    <property type="match status" value="1"/>
</dbReference>
<evidence type="ECO:0000256" key="3">
    <source>
        <dbReference type="ARBA" id="ARBA00022692"/>
    </source>
</evidence>
<feature type="transmembrane region" description="Helical" evidence="6">
    <location>
        <begin position="287"/>
        <end position="306"/>
    </location>
</feature>
<feature type="transmembrane region" description="Helical" evidence="6">
    <location>
        <begin position="154"/>
        <end position="174"/>
    </location>
</feature>
<dbReference type="EMBL" id="CP017686">
    <property type="protein sequence ID" value="AYQ55677.1"/>
    <property type="molecule type" value="Genomic_DNA"/>
</dbReference>
<sequence length="354" mass="38054">MLSMAVSILLLGPVTDKYGRKAPLVICLAEYVVTTLLCAFVHDVGILIVLRVLQAIGAGAAMTLSTAFVKDCYSGAIRLKILNIVAIVGVLGPLLAPIAGAALISLWGWRATFIAPAVIAFVCLVLALMLDETLPDGERVDGGLSDMLQGMKQLCCTPSFLVFTVMICLFNLPFMAYLSVSSYIYEGMFGVEPVAYSLILATTLMVGTVVMMLINRLTGNIVKRRIIGLYLVLGGFSGIATLLVGDTAWYVFFVCFSVCVAVNITIRPWGMGILMASHDGDSGAVSSLINFMFFLIGCIGMVLSTLPWKDYVFGLAVLICISSALYALLWTVFKTGRMELKGLDGTSSEVSERR</sequence>